<evidence type="ECO:0000256" key="1">
    <source>
        <dbReference type="ARBA" id="ARBA00001231"/>
    </source>
</evidence>
<evidence type="ECO:0000256" key="4">
    <source>
        <dbReference type="ARBA" id="ARBA00022801"/>
    </source>
</evidence>
<dbReference type="PANTHER" id="PTHR30480:SF13">
    <property type="entry name" value="BETA-HEXOSAMINIDASE"/>
    <property type="match status" value="1"/>
</dbReference>
<organism evidence="7">
    <name type="scientific">marine metagenome</name>
    <dbReference type="NCBI Taxonomy" id="408172"/>
    <lineage>
        <taxon>unclassified sequences</taxon>
        <taxon>metagenomes</taxon>
        <taxon>ecological metagenomes</taxon>
    </lineage>
</organism>
<dbReference type="GO" id="GO:0009254">
    <property type="term" value="P:peptidoglycan turnover"/>
    <property type="evidence" value="ECO:0007669"/>
    <property type="project" value="TreeGrafter"/>
</dbReference>
<dbReference type="GO" id="GO:0004563">
    <property type="term" value="F:beta-N-acetylhexosaminidase activity"/>
    <property type="evidence" value="ECO:0007669"/>
    <property type="project" value="UniProtKB-EC"/>
</dbReference>
<feature type="non-terminal residue" evidence="7">
    <location>
        <position position="161"/>
    </location>
</feature>
<protein>
    <recommendedName>
        <fullName evidence="3">beta-N-acetylhexosaminidase</fullName>
        <ecNumber evidence="3">3.2.1.52</ecNumber>
    </recommendedName>
</protein>
<feature type="domain" description="Glycoside hydrolase family 3 N-terminal" evidence="6">
    <location>
        <begin position="19"/>
        <end position="160"/>
    </location>
</feature>
<dbReference type="InterPro" id="IPR050226">
    <property type="entry name" value="NagZ_Beta-hexosaminidase"/>
</dbReference>
<dbReference type="PANTHER" id="PTHR30480">
    <property type="entry name" value="BETA-HEXOSAMINIDASE-RELATED"/>
    <property type="match status" value="1"/>
</dbReference>
<feature type="non-terminal residue" evidence="7">
    <location>
        <position position="1"/>
    </location>
</feature>
<evidence type="ECO:0000256" key="5">
    <source>
        <dbReference type="ARBA" id="ARBA00023295"/>
    </source>
</evidence>
<dbReference type="Gene3D" id="3.20.20.300">
    <property type="entry name" value="Glycoside hydrolase, family 3, N-terminal domain"/>
    <property type="match status" value="1"/>
</dbReference>
<evidence type="ECO:0000313" key="7">
    <source>
        <dbReference type="EMBL" id="SVD21567.1"/>
    </source>
</evidence>
<dbReference type="InterPro" id="IPR017853">
    <property type="entry name" value="GH"/>
</dbReference>
<dbReference type="InterPro" id="IPR036962">
    <property type="entry name" value="Glyco_hydro_3_N_sf"/>
</dbReference>
<keyword evidence="5" id="KW-0326">Glycosidase</keyword>
<accession>A0A382TJ95</accession>
<dbReference type="EMBL" id="UINC01136669">
    <property type="protein sequence ID" value="SVD21567.1"/>
    <property type="molecule type" value="Genomic_DNA"/>
</dbReference>
<evidence type="ECO:0000259" key="6">
    <source>
        <dbReference type="Pfam" id="PF00933"/>
    </source>
</evidence>
<dbReference type="EC" id="3.2.1.52" evidence="3"/>
<comment type="similarity">
    <text evidence="2">Belongs to the glycosyl hydrolase 3 family.</text>
</comment>
<keyword evidence="4" id="KW-0378">Hydrolase</keyword>
<dbReference type="SUPFAM" id="SSF51445">
    <property type="entry name" value="(Trans)glycosidases"/>
    <property type="match status" value="1"/>
</dbReference>
<dbReference type="GO" id="GO:0005975">
    <property type="term" value="P:carbohydrate metabolic process"/>
    <property type="evidence" value="ECO:0007669"/>
    <property type="project" value="InterPro"/>
</dbReference>
<reference evidence="7" key="1">
    <citation type="submission" date="2018-05" db="EMBL/GenBank/DDBJ databases">
        <authorList>
            <person name="Lanie J.A."/>
            <person name="Ng W.-L."/>
            <person name="Kazmierczak K.M."/>
            <person name="Andrzejewski T.M."/>
            <person name="Davidsen T.M."/>
            <person name="Wayne K.J."/>
            <person name="Tettelin H."/>
            <person name="Glass J.I."/>
            <person name="Rusch D."/>
            <person name="Podicherti R."/>
            <person name="Tsui H.-C.T."/>
            <person name="Winkler M.E."/>
        </authorList>
    </citation>
    <scope>NUCLEOTIDE SEQUENCE</scope>
</reference>
<dbReference type="Pfam" id="PF00933">
    <property type="entry name" value="Glyco_hydro_3"/>
    <property type="match status" value="1"/>
</dbReference>
<dbReference type="AlphaFoldDB" id="A0A382TJ95"/>
<evidence type="ECO:0000256" key="2">
    <source>
        <dbReference type="ARBA" id="ARBA00005336"/>
    </source>
</evidence>
<proteinExistence type="inferred from homology"/>
<comment type="catalytic activity">
    <reaction evidence="1">
        <text>Hydrolysis of terminal non-reducing N-acetyl-D-hexosamine residues in N-acetyl-beta-D-hexosaminides.</text>
        <dbReference type="EC" id="3.2.1.52"/>
    </reaction>
</comment>
<dbReference type="InterPro" id="IPR001764">
    <property type="entry name" value="Glyco_hydro_3_N"/>
</dbReference>
<name>A0A382TJ95_9ZZZZ</name>
<evidence type="ECO:0000256" key="3">
    <source>
        <dbReference type="ARBA" id="ARBA00012663"/>
    </source>
</evidence>
<sequence>VKNRKAFIAGISSTFLKKNEIDFLKTNKPWGVILFSRNINDFSQTKKLVNQIKSCFRDNKYPILIDEEGGKVSRLKKIIDTSNFPPKSFAKLYLKNKQKFFYQYKIYINSISQILNDLGININTVPVLDVVRDKTNKIIGDRAFSNRVKIVSKLGDYCIKL</sequence>
<gene>
    <name evidence="7" type="ORF">METZ01_LOCUS374421</name>
</gene>